<protein>
    <submittedName>
        <fullName evidence="4">Uncharacterized protein LOC111128174</fullName>
    </submittedName>
</protein>
<dbReference type="GeneID" id="111128174"/>
<keyword evidence="2" id="KW-1015">Disulfide bond</keyword>
<dbReference type="InterPro" id="IPR052065">
    <property type="entry name" value="Compl_asym_regulator"/>
</dbReference>
<dbReference type="AlphaFoldDB" id="A0A8B8DQV2"/>
<keyword evidence="1" id="KW-0677">Repeat</keyword>
<dbReference type="SMART" id="SM00209">
    <property type="entry name" value="TSP1"/>
    <property type="match status" value="2"/>
</dbReference>
<dbReference type="RefSeq" id="XP_022329356.1">
    <property type="nucleotide sequence ID" value="XM_022473648.1"/>
</dbReference>
<dbReference type="InterPro" id="IPR000884">
    <property type="entry name" value="TSP1_rpt"/>
</dbReference>
<dbReference type="KEGG" id="cvn:111128174"/>
<dbReference type="OrthoDB" id="446173at2759"/>
<proteinExistence type="predicted"/>
<accession>A0A8B8DQV2</accession>
<gene>
    <name evidence="4" type="primary">LOC111128174</name>
</gene>
<reference evidence="4" key="1">
    <citation type="submission" date="2025-08" db="UniProtKB">
        <authorList>
            <consortium name="RefSeq"/>
        </authorList>
    </citation>
    <scope>IDENTIFICATION</scope>
    <source>
        <tissue evidence="4">Whole sample</tissue>
    </source>
</reference>
<evidence type="ECO:0000313" key="4">
    <source>
        <dbReference type="RefSeq" id="XP_022329356.1"/>
    </source>
</evidence>
<dbReference type="PROSITE" id="PS50092">
    <property type="entry name" value="TSP1"/>
    <property type="match status" value="1"/>
</dbReference>
<evidence type="ECO:0000256" key="1">
    <source>
        <dbReference type="ARBA" id="ARBA00022737"/>
    </source>
</evidence>
<dbReference type="InterPro" id="IPR036383">
    <property type="entry name" value="TSP1_rpt_sf"/>
</dbReference>
<name>A0A8B8DQV2_CRAVI</name>
<evidence type="ECO:0000256" key="2">
    <source>
        <dbReference type="ARBA" id="ARBA00023157"/>
    </source>
</evidence>
<dbReference type="Proteomes" id="UP000694844">
    <property type="component" value="Chromosome 4"/>
</dbReference>
<sequence>MSEWGECQLHHDHHDNGSGEGTQWRQDHSCHHDHNYVQSQTCSIQYSVHVKGWSEWGECQLHHNHHYNGCGEGTQWRQDQSCHHGHNCVQSQTCSIHCSGESHFDLEGVWSTWTEFSSCSASCGHGLMFKTRTCISPQGHCEGEYKWEKTVTHRALSMVVGVVVRHFPNVQQHVEEAYRQGQGHVPTQPLLMADNLVLTTRTALNIATHTAVQLMGDGVIGPDITVVQYHVEGEQRRGQGHVLTQSQHTEAMLVLVTGKKVNNAMSMPALIVLIPKL</sequence>
<keyword evidence="3" id="KW-1185">Reference proteome</keyword>
<organism evidence="3 4">
    <name type="scientific">Crassostrea virginica</name>
    <name type="common">Eastern oyster</name>
    <dbReference type="NCBI Taxonomy" id="6565"/>
    <lineage>
        <taxon>Eukaryota</taxon>
        <taxon>Metazoa</taxon>
        <taxon>Spiralia</taxon>
        <taxon>Lophotrochozoa</taxon>
        <taxon>Mollusca</taxon>
        <taxon>Bivalvia</taxon>
        <taxon>Autobranchia</taxon>
        <taxon>Pteriomorphia</taxon>
        <taxon>Ostreida</taxon>
        <taxon>Ostreoidea</taxon>
        <taxon>Ostreidae</taxon>
        <taxon>Crassostrea</taxon>
    </lineage>
</organism>
<dbReference type="PANTHER" id="PTHR22906">
    <property type="entry name" value="PROPERDIN"/>
    <property type="match status" value="1"/>
</dbReference>
<dbReference type="SUPFAM" id="SSF82895">
    <property type="entry name" value="TSP-1 type 1 repeat"/>
    <property type="match status" value="1"/>
</dbReference>
<evidence type="ECO:0000313" key="3">
    <source>
        <dbReference type="Proteomes" id="UP000694844"/>
    </source>
</evidence>
<dbReference type="Pfam" id="PF00090">
    <property type="entry name" value="TSP_1"/>
    <property type="match status" value="1"/>
</dbReference>
<dbReference type="Gene3D" id="2.20.100.10">
    <property type="entry name" value="Thrombospondin type-1 (TSP1) repeat"/>
    <property type="match status" value="1"/>
</dbReference>